<keyword evidence="3" id="KW-0464">Manganese</keyword>
<evidence type="ECO:0000313" key="6">
    <source>
        <dbReference type="EMBL" id="MEQ2520305.1"/>
    </source>
</evidence>
<evidence type="ECO:0000256" key="4">
    <source>
        <dbReference type="ARBA" id="ARBA00023239"/>
    </source>
</evidence>
<keyword evidence="1" id="KW-0479">Metal-binding</keyword>
<keyword evidence="4" id="KW-0456">Lyase</keyword>
<gene>
    <name evidence="6" type="ORF">WMO24_07670</name>
</gene>
<dbReference type="GO" id="GO:0016798">
    <property type="term" value="F:hydrolase activity, acting on glycosyl bonds"/>
    <property type="evidence" value="ECO:0007669"/>
    <property type="project" value="UniProtKB-KW"/>
</dbReference>
<keyword evidence="7" id="KW-1185">Reference proteome</keyword>
<evidence type="ECO:0000256" key="1">
    <source>
        <dbReference type="ARBA" id="ARBA00022723"/>
    </source>
</evidence>
<dbReference type="Gene3D" id="3.40.1790.10">
    <property type="entry name" value="Indigoidine synthase domain"/>
    <property type="match status" value="1"/>
</dbReference>
<name>A0ABV1GER4_9FIRM</name>
<dbReference type="InterPro" id="IPR007342">
    <property type="entry name" value="PsuG"/>
</dbReference>
<keyword evidence="5 6" id="KW-0326">Glycosidase</keyword>
<dbReference type="Proteomes" id="UP001477672">
    <property type="component" value="Unassembled WGS sequence"/>
</dbReference>
<dbReference type="InterPro" id="IPR022830">
    <property type="entry name" value="Indigdn_synthA-like"/>
</dbReference>
<dbReference type="SUPFAM" id="SSF110581">
    <property type="entry name" value="Indigoidine synthase A-like"/>
    <property type="match status" value="1"/>
</dbReference>
<proteinExistence type="predicted"/>
<accession>A0ABV1GER4</accession>
<sequence>MDLRPYLHISPQVEHALSTGQPVLALPTTDFARCLPAEEGLALARRTEIEVRAQGAVPAPVAVLGGALTVGLSESEWRRVCSGETGKASRRDLPVLLANGGSGAATAAASIIAACLAGIRVFSAGAIGGVAAQSDRMDVSADLQEVCKTPVAVVCAGVKCGCSPLLTLEYLETMGVTVLGCGTDRFPGFLTQDGPALENPPQSALQLARTARIKWDVGLSGGLLYCARPDGAARLEPQAYEQAQRRAMDEADRLGVRGGARTPFLLQKILQSSEAARGAYEKAVLASARAGAEIAVKYAQL</sequence>
<evidence type="ECO:0000256" key="2">
    <source>
        <dbReference type="ARBA" id="ARBA00022801"/>
    </source>
</evidence>
<dbReference type="EMBL" id="JBBMFA010000085">
    <property type="protein sequence ID" value="MEQ2520305.1"/>
    <property type="molecule type" value="Genomic_DNA"/>
</dbReference>
<dbReference type="PANTHER" id="PTHR42909">
    <property type="entry name" value="ZGC:136858"/>
    <property type="match status" value="1"/>
</dbReference>
<organism evidence="6 7">
    <name type="scientific">Ruthenibacterium intestinale</name>
    <dbReference type="NCBI Taxonomy" id="3133163"/>
    <lineage>
        <taxon>Bacteria</taxon>
        <taxon>Bacillati</taxon>
        <taxon>Bacillota</taxon>
        <taxon>Clostridia</taxon>
        <taxon>Eubacteriales</taxon>
        <taxon>Oscillospiraceae</taxon>
        <taxon>Ruthenibacterium</taxon>
    </lineage>
</organism>
<dbReference type="RefSeq" id="WP_349215791.1">
    <property type="nucleotide sequence ID" value="NZ_JBBMFA010000085.1"/>
</dbReference>
<dbReference type="PANTHER" id="PTHR42909:SF1">
    <property type="entry name" value="CARBOHYDRATE KINASE PFKB DOMAIN-CONTAINING PROTEIN"/>
    <property type="match status" value="1"/>
</dbReference>
<reference evidence="6 7" key="1">
    <citation type="submission" date="2024-03" db="EMBL/GenBank/DDBJ databases">
        <title>Human intestinal bacterial collection.</title>
        <authorList>
            <person name="Pauvert C."/>
            <person name="Hitch T.C.A."/>
            <person name="Clavel T."/>
        </authorList>
    </citation>
    <scope>NUCLEOTIDE SEQUENCE [LARGE SCALE GENOMIC DNA]</scope>
    <source>
        <strain evidence="6 7">CLA-JM-H11</strain>
    </source>
</reference>
<keyword evidence="2" id="KW-0378">Hydrolase</keyword>
<dbReference type="Pfam" id="PF04227">
    <property type="entry name" value="Indigoidine_A"/>
    <property type="match status" value="1"/>
</dbReference>
<evidence type="ECO:0000313" key="7">
    <source>
        <dbReference type="Proteomes" id="UP001477672"/>
    </source>
</evidence>
<evidence type="ECO:0000256" key="5">
    <source>
        <dbReference type="ARBA" id="ARBA00023295"/>
    </source>
</evidence>
<evidence type="ECO:0000256" key="3">
    <source>
        <dbReference type="ARBA" id="ARBA00023211"/>
    </source>
</evidence>
<protein>
    <submittedName>
        <fullName evidence="6">Pseudouridine-5'-phosphate glycosidase</fullName>
    </submittedName>
</protein>
<comment type="caution">
    <text evidence="6">The sequence shown here is derived from an EMBL/GenBank/DDBJ whole genome shotgun (WGS) entry which is preliminary data.</text>
</comment>